<dbReference type="SUPFAM" id="SSF53822">
    <property type="entry name" value="Periplasmic binding protein-like I"/>
    <property type="match status" value="1"/>
</dbReference>
<dbReference type="InterPro" id="IPR010982">
    <property type="entry name" value="Lambda_DNA-bd_dom_sf"/>
</dbReference>
<dbReference type="EMBL" id="WUWG01000001">
    <property type="protein sequence ID" value="MXU64093.1"/>
    <property type="molecule type" value="Genomic_DNA"/>
</dbReference>
<organism evidence="6 7">
    <name type="scientific">Oceanomicrobium pacificus</name>
    <dbReference type="NCBI Taxonomy" id="2692916"/>
    <lineage>
        <taxon>Bacteria</taxon>
        <taxon>Pseudomonadati</taxon>
        <taxon>Pseudomonadota</taxon>
        <taxon>Alphaproteobacteria</taxon>
        <taxon>Rhodobacterales</taxon>
        <taxon>Paracoccaceae</taxon>
        <taxon>Oceanomicrobium</taxon>
    </lineage>
</organism>
<evidence type="ECO:0000259" key="5">
    <source>
        <dbReference type="PROSITE" id="PS50932"/>
    </source>
</evidence>
<dbReference type="Gene3D" id="3.40.50.2300">
    <property type="match status" value="2"/>
</dbReference>
<evidence type="ECO:0000256" key="3">
    <source>
        <dbReference type="ARBA" id="ARBA00023125"/>
    </source>
</evidence>
<dbReference type="InterPro" id="IPR000843">
    <property type="entry name" value="HTH_LacI"/>
</dbReference>
<sequence>MADSEDRETPAPDAAKPATIEDVARIAGVSIATVSRAVHAPDKVAESTRRKVHAAIARTGYTTNVMARNLRMKRSRMVLVLAPSIGDPNFPGILIGLEKAAAARDYAVLIGNTDGDSGLEETYLRFLSTGQADGLILLTGHLPVAGWGMSPARHFPPMVTVSRPLNDPGVPHVGVDDAAAARVATEYLLAQGHRQIAHVRGPEGDIQSERREAGFRAAIAAHHATAAADPWVLAGDGTSESGRAAVERLFIRDTLPTAFFCYNDDTAIGVMAALSARGHDVPGRFSVVGFDDIPFASNTSPALTTIRQPRRQIGERAMGLLLDRLEAPSAPQDATAVLMHGDLVIRDSALPPDSPSPGQKNA</sequence>
<keyword evidence="3" id="KW-0238">DNA-binding</keyword>
<dbReference type="Pfam" id="PF00356">
    <property type="entry name" value="LacI"/>
    <property type="match status" value="1"/>
</dbReference>
<gene>
    <name evidence="6" type="ORF">GSH16_01440</name>
</gene>
<dbReference type="GO" id="GO:0000976">
    <property type="term" value="F:transcription cis-regulatory region binding"/>
    <property type="evidence" value="ECO:0007669"/>
    <property type="project" value="TreeGrafter"/>
</dbReference>
<reference evidence="6 7" key="1">
    <citation type="submission" date="2019-12" db="EMBL/GenBank/DDBJ databases">
        <title>Strain KN286 was isolated from seawater, which was collected from Caroline Seamount in the tropical western Pacific.</title>
        <authorList>
            <person name="Wang Q."/>
        </authorList>
    </citation>
    <scope>NUCLEOTIDE SEQUENCE [LARGE SCALE GENOMIC DNA]</scope>
    <source>
        <strain evidence="6 7">KN286</strain>
    </source>
</reference>
<protein>
    <submittedName>
        <fullName evidence="6">Substrate-binding domain-containing protein</fullName>
    </submittedName>
</protein>
<dbReference type="PANTHER" id="PTHR30146:SF151">
    <property type="entry name" value="HTH-TYPE TRANSCRIPTIONAL REPRESSOR CYTR"/>
    <property type="match status" value="1"/>
</dbReference>
<dbReference type="GO" id="GO:0003700">
    <property type="term" value="F:DNA-binding transcription factor activity"/>
    <property type="evidence" value="ECO:0007669"/>
    <property type="project" value="TreeGrafter"/>
</dbReference>
<keyword evidence="1" id="KW-0678">Repressor</keyword>
<evidence type="ECO:0000256" key="4">
    <source>
        <dbReference type="ARBA" id="ARBA00023163"/>
    </source>
</evidence>
<comment type="caution">
    <text evidence="6">The sequence shown here is derived from an EMBL/GenBank/DDBJ whole genome shotgun (WGS) entry which is preliminary data.</text>
</comment>
<dbReference type="Pfam" id="PF13377">
    <property type="entry name" value="Peripla_BP_3"/>
    <property type="match status" value="1"/>
</dbReference>
<keyword evidence="7" id="KW-1185">Reference proteome</keyword>
<dbReference type="Proteomes" id="UP000436016">
    <property type="component" value="Unassembled WGS sequence"/>
</dbReference>
<keyword evidence="2" id="KW-0805">Transcription regulation</keyword>
<dbReference type="PROSITE" id="PS00356">
    <property type="entry name" value="HTH_LACI_1"/>
    <property type="match status" value="1"/>
</dbReference>
<proteinExistence type="predicted"/>
<evidence type="ECO:0000256" key="2">
    <source>
        <dbReference type="ARBA" id="ARBA00023015"/>
    </source>
</evidence>
<feature type="domain" description="HTH lacI-type" evidence="5">
    <location>
        <begin position="18"/>
        <end position="72"/>
    </location>
</feature>
<dbReference type="PANTHER" id="PTHR30146">
    <property type="entry name" value="LACI-RELATED TRANSCRIPTIONAL REPRESSOR"/>
    <property type="match status" value="1"/>
</dbReference>
<accession>A0A6B0TSW8</accession>
<dbReference type="Gene3D" id="1.10.260.40">
    <property type="entry name" value="lambda repressor-like DNA-binding domains"/>
    <property type="match status" value="1"/>
</dbReference>
<dbReference type="CDD" id="cd01392">
    <property type="entry name" value="HTH_LacI"/>
    <property type="match status" value="1"/>
</dbReference>
<dbReference type="AlphaFoldDB" id="A0A6B0TSW8"/>
<name>A0A6B0TSW8_9RHOB</name>
<evidence type="ECO:0000256" key="1">
    <source>
        <dbReference type="ARBA" id="ARBA00022491"/>
    </source>
</evidence>
<evidence type="ECO:0000313" key="7">
    <source>
        <dbReference type="Proteomes" id="UP000436016"/>
    </source>
</evidence>
<evidence type="ECO:0000313" key="6">
    <source>
        <dbReference type="EMBL" id="MXU64093.1"/>
    </source>
</evidence>
<dbReference type="PROSITE" id="PS50932">
    <property type="entry name" value="HTH_LACI_2"/>
    <property type="match status" value="1"/>
</dbReference>
<dbReference type="RefSeq" id="WP_160851168.1">
    <property type="nucleotide sequence ID" value="NZ_WUWG01000001.1"/>
</dbReference>
<dbReference type="SMART" id="SM00354">
    <property type="entry name" value="HTH_LACI"/>
    <property type="match status" value="1"/>
</dbReference>
<dbReference type="InterPro" id="IPR046335">
    <property type="entry name" value="LacI/GalR-like_sensor"/>
</dbReference>
<keyword evidence="4" id="KW-0804">Transcription</keyword>
<dbReference type="InterPro" id="IPR028082">
    <property type="entry name" value="Peripla_BP_I"/>
</dbReference>
<dbReference type="SUPFAM" id="SSF47413">
    <property type="entry name" value="lambda repressor-like DNA-binding domains"/>
    <property type="match status" value="1"/>
</dbReference>